<proteinExistence type="predicted"/>
<evidence type="ECO:0000313" key="3">
    <source>
        <dbReference type="EMBL" id="SGY13504.1"/>
    </source>
</evidence>
<evidence type="ECO:0000313" key="4">
    <source>
        <dbReference type="Proteomes" id="UP000249464"/>
    </source>
</evidence>
<dbReference type="InterPro" id="IPR029058">
    <property type="entry name" value="AB_hydrolase_fold"/>
</dbReference>
<dbReference type="EMBL" id="FQNC01000012">
    <property type="protein sequence ID" value="SGY13504.1"/>
    <property type="molecule type" value="Genomic_DNA"/>
</dbReference>
<accession>A0A2X0LT91</accession>
<dbReference type="PANTHER" id="PTHR48081">
    <property type="entry name" value="AB HYDROLASE SUPERFAMILY PROTEIN C4A8.06C"/>
    <property type="match status" value="1"/>
</dbReference>
<dbReference type="GO" id="GO:0016787">
    <property type="term" value="F:hydrolase activity"/>
    <property type="evidence" value="ECO:0007669"/>
    <property type="project" value="UniProtKB-KW"/>
</dbReference>
<dbReference type="Pfam" id="PF07859">
    <property type="entry name" value="Abhydrolase_3"/>
    <property type="match status" value="1"/>
</dbReference>
<evidence type="ECO:0000256" key="1">
    <source>
        <dbReference type="ARBA" id="ARBA00022801"/>
    </source>
</evidence>
<feature type="domain" description="Alpha/beta hydrolase fold-3" evidence="2">
    <location>
        <begin position="97"/>
        <end position="294"/>
    </location>
</feature>
<keyword evidence="1" id="KW-0378">Hydrolase</keyword>
<dbReference type="Proteomes" id="UP000249464">
    <property type="component" value="Unassembled WGS sequence"/>
</dbReference>
<evidence type="ECO:0000259" key="2">
    <source>
        <dbReference type="Pfam" id="PF07859"/>
    </source>
</evidence>
<dbReference type="SUPFAM" id="SSF53474">
    <property type="entry name" value="alpha/beta-Hydrolases"/>
    <property type="match status" value="1"/>
</dbReference>
<dbReference type="PANTHER" id="PTHR48081:SF8">
    <property type="entry name" value="ALPHA_BETA HYDROLASE FOLD-3 DOMAIN-CONTAINING PROTEIN-RELATED"/>
    <property type="match status" value="1"/>
</dbReference>
<dbReference type="InterPro" id="IPR013094">
    <property type="entry name" value="AB_hydrolase_3"/>
</dbReference>
<sequence>MSSSYRTKHQPIDPSVLPLMDPQYVKFHNEHVIYMPKTEDTPYSPSIRAAASKGLMPGSSHIRKVAKTEEFVIGHENIKVRAWTPLGEVPADGWPVLLWFHGGGWVLGGFDSENHICTAMTQDAKCVTITVDYRLAPEHPWPAAVDEAVDALQWVVGEGCTKLNLNSSRIATGGFSAAPKLTPPIKISFQLLNTPVVDSSIKEYTINTKAPWLSPDRMMWYRRLYLPNEADWSHPDASPYYAPDSELALVPKTFVAVAGQDILAPEALKYAQKLKSLGVEVETWVVEGATHSVMNLEDVMDSAKELIRREAEALNEGFQS</sequence>
<organism evidence="3 4">
    <name type="scientific">Microbotryum silenes-dioicae</name>
    <dbReference type="NCBI Taxonomy" id="796604"/>
    <lineage>
        <taxon>Eukaryota</taxon>
        <taxon>Fungi</taxon>
        <taxon>Dikarya</taxon>
        <taxon>Basidiomycota</taxon>
        <taxon>Pucciniomycotina</taxon>
        <taxon>Microbotryomycetes</taxon>
        <taxon>Microbotryales</taxon>
        <taxon>Microbotryaceae</taxon>
        <taxon>Microbotryum</taxon>
    </lineage>
</organism>
<dbReference type="AlphaFoldDB" id="A0A2X0LT91"/>
<gene>
    <name evidence="3" type="primary">BQ5605_C010g05878</name>
    <name evidence="3" type="ORF">BQ5605_C010G05878</name>
</gene>
<dbReference type="Gene3D" id="3.40.50.1820">
    <property type="entry name" value="alpha/beta hydrolase"/>
    <property type="match status" value="1"/>
</dbReference>
<protein>
    <submittedName>
        <fullName evidence="3">BQ5605_C010g05878 protein</fullName>
    </submittedName>
</protein>
<reference evidence="3 4" key="1">
    <citation type="submission" date="2016-11" db="EMBL/GenBank/DDBJ databases">
        <authorList>
            <person name="Jaros S."/>
            <person name="Januszkiewicz K."/>
            <person name="Wedrychowicz H."/>
        </authorList>
    </citation>
    <scope>NUCLEOTIDE SEQUENCE [LARGE SCALE GENOMIC DNA]</scope>
</reference>
<keyword evidence="4" id="KW-1185">Reference proteome</keyword>
<dbReference type="InterPro" id="IPR050300">
    <property type="entry name" value="GDXG_lipolytic_enzyme"/>
</dbReference>
<dbReference type="STRING" id="796604.A0A2X0LT91"/>
<name>A0A2X0LT91_9BASI</name>